<feature type="region of interest" description="Disordered" evidence="1">
    <location>
        <begin position="1"/>
        <end position="90"/>
    </location>
</feature>
<gene>
    <name evidence="2" type="ORF">NDU88_000279</name>
</gene>
<feature type="compositionally biased region" description="Basic and acidic residues" evidence="1">
    <location>
        <begin position="69"/>
        <end position="90"/>
    </location>
</feature>
<accession>A0AAV7L9G4</accession>
<dbReference type="Proteomes" id="UP001066276">
    <property type="component" value="Chromosome 11"/>
</dbReference>
<sequence>MIVIASPSGRTCGLGEGTHVNEGASDASRLGLPWGTSALGEGTHVNEGTSDPSRPGLPWGTGGLGEGTHVSEDTGDDSHTETALEHLWLR</sequence>
<name>A0AAV7L9G4_PLEWA</name>
<comment type="caution">
    <text evidence="2">The sequence shown here is derived from an EMBL/GenBank/DDBJ whole genome shotgun (WGS) entry which is preliminary data.</text>
</comment>
<keyword evidence="3" id="KW-1185">Reference proteome</keyword>
<proteinExistence type="predicted"/>
<organism evidence="2 3">
    <name type="scientific">Pleurodeles waltl</name>
    <name type="common">Iberian ribbed newt</name>
    <dbReference type="NCBI Taxonomy" id="8319"/>
    <lineage>
        <taxon>Eukaryota</taxon>
        <taxon>Metazoa</taxon>
        <taxon>Chordata</taxon>
        <taxon>Craniata</taxon>
        <taxon>Vertebrata</taxon>
        <taxon>Euteleostomi</taxon>
        <taxon>Amphibia</taxon>
        <taxon>Batrachia</taxon>
        <taxon>Caudata</taxon>
        <taxon>Salamandroidea</taxon>
        <taxon>Salamandridae</taxon>
        <taxon>Pleurodelinae</taxon>
        <taxon>Pleurodeles</taxon>
    </lineage>
</organism>
<dbReference type="EMBL" id="JANPWB010000015">
    <property type="protein sequence ID" value="KAJ1087085.1"/>
    <property type="molecule type" value="Genomic_DNA"/>
</dbReference>
<evidence type="ECO:0000313" key="2">
    <source>
        <dbReference type="EMBL" id="KAJ1087085.1"/>
    </source>
</evidence>
<dbReference type="AlphaFoldDB" id="A0AAV7L9G4"/>
<protein>
    <submittedName>
        <fullName evidence="2">Uncharacterized protein</fullName>
    </submittedName>
</protein>
<evidence type="ECO:0000256" key="1">
    <source>
        <dbReference type="SAM" id="MobiDB-lite"/>
    </source>
</evidence>
<reference evidence="2" key="1">
    <citation type="journal article" date="2022" name="bioRxiv">
        <title>Sequencing and chromosome-scale assembly of the giantPleurodeles waltlgenome.</title>
        <authorList>
            <person name="Brown T."/>
            <person name="Elewa A."/>
            <person name="Iarovenko S."/>
            <person name="Subramanian E."/>
            <person name="Araus A.J."/>
            <person name="Petzold A."/>
            <person name="Susuki M."/>
            <person name="Suzuki K.-i.T."/>
            <person name="Hayashi T."/>
            <person name="Toyoda A."/>
            <person name="Oliveira C."/>
            <person name="Osipova E."/>
            <person name="Leigh N.D."/>
            <person name="Simon A."/>
            <person name="Yun M.H."/>
        </authorList>
    </citation>
    <scope>NUCLEOTIDE SEQUENCE</scope>
    <source>
        <strain evidence="2">20211129_DDA</strain>
        <tissue evidence="2">Liver</tissue>
    </source>
</reference>
<evidence type="ECO:0000313" key="3">
    <source>
        <dbReference type="Proteomes" id="UP001066276"/>
    </source>
</evidence>